<protein>
    <submittedName>
        <fullName evidence="1">Uncharacterized protein</fullName>
    </submittedName>
</protein>
<evidence type="ECO:0000313" key="1">
    <source>
        <dbReference type="EnsemblPlants" id="AET4Gv20843200.4"/>
    </source>
</evidence>
<dbReference type="EnsemblPlants" id="AET4Gv20843200.4">
    <property type="protein sequence ID" value="AET4Gv20843200.4"/>
    <property type="gene ID" value="AET4Gv20843200"/>
</dbReference>
<dbReference type="Gramene" id="AET4Gv20843200.4">
    <property type="protein sequence ID" value="AET4Gv20843200.4"/>
    <property type="gene ID" value="AET4Gv20843200"/>
</dbReference>
<reference evidence="1" key="5">
    <citation type="journal article" date="2021" name="G3 (Bethesda)">
        <title>Aegilops tauschii genome assembly Aet v5.0 features greater sequence contiguity and improved annotation.</title>
        <authorList>
            <person name="Wang L."/>
            <person name="Zhu T."/>
            <person name="Rodriguez J.C."/>
            <person name="Deal K.R."/>
            <person name="Dubcovsky J."/>
            <person name="McGuire P.E."/>
            <person name="Lux T."/>
            <person name="Spannagl M."/>
            <person name="Mayer K.F.X."/>
            <person name="Baldrich P."/>
            <person name="Meyers B.C."/>
            <person name="Huo N."/>
            <person name="Gu Y.Q."/>
            <person name="Zhou H."/>
            <person name="Devos K.M."/>
            <person name="Bennetzen J.L."/>
            <person name="Unver T."/>
            <person name="Budak H."/>
            <person name="Gulick P.J."/>
            <person name="Galiba G."/>
            <person name="Kalapos B."/>
            <person name="Nelson D.R."/>
            <person name="Li P."/>
            <person name="You F.M."/>
            <person name="Luo M.C."/>
            <person name="Dvorak J."/>
        </authorList>
    </citation>
    <scope>NUCLEOTIDE SEQUENCE [LARGE SCALE GENOMIC DNA]</scope>
    <source>
        <strain evidence="1">cv. AL8/78</strain>
    </source>
</reference>
<reference evidence="1" key="4">
    <citation type="submission" date="2019-03" db="UniProtKB">
        <authorList>
            <consortium name="EnsemblPlants"/>
        </authorList>
    </citation>
    <scope>IDENTIFICATION</scope>
</reference>
<accession>A0A453J9L2</accession>
<name>A0A453J9L2_AEGTS</name>
<reference evidence="2" key="1">
    <citation type="journal article" date="2014" name="Science">
        <title>Ancient hybridizations among the ancestral genomes of bread wheat.</title>
        <authorList>
            <consortium name="International Wheat Genome Sequencing Consortium,"/>
            <person name="Marcussen T."/>
            <person name="Sandve S.R."/>
            <person name="Heier L."/>
            <person name="Spannagl M."/>
            <person name="Pfeifer M."/>
            <person name="Jakobsen K.S."/>
            <person name="Wulff B.B."/>
            <person name="Steuernagel B."/>
            <person name="Mayer K.F."/>
            <person name="Olsen O.A."/>
        </authorList>
    </citation>
    <scope>NUCLEOTIDE SEQUENCE [LARGE SCALE GENOMIC DNA]</scope>
    <source>
        <strain evidence="2">cv. AL8/78</strain>
    </source>
</reference>
<organism evidence="1 2">
    <name type="scientific">Aegilops tauschii subsp. strangulata</name>
    <name type="common">Goatgrass</name>
    <dbReference type="NCBI Taxonomy" id="200361"/>
    <lineage>
        <taxon>Eukaryota</taxon>
        <taxon>Viridiplantae</taxon>
        <taxon>Streptophyta</taxon>
        <taxon>Embryophyta</taxon>
        <taxon>Tracheophyta</taxon>
        <taxon>Spermatophyta</taxon>
        <taxon>Magnoliopsida</taxon>
        <taxon>Liliopsida</taxon>
        <taxon>Poales</taxon>
        <taxon>Poaceae</taxon>
        <taxon>BOP clade</taxon>
        <taxon>Pooideae</taxon>
        <taxon>Triticodae</taxon>
        <taxon>Triticeae</taxon>
        <taxon>Triticinae</taxon>
        <taxon>Aegilops</taxon>
    </lineage>
</organism>
<reference evidence="2" key="2">
    <citation type="journal article" date="2017" name="Nat. Plants">
        <title>The Aegilops tauschii genome reveals multiple impacts of transposons.</title>
        <authorList>
            <person name="Zhao G."/>
            <person name="Zou C."/>
            <person name="Li K."/>
            <person name="Wang K."/>
            <person name="Li T."/>
            <person name="Gao L."/>
            <person name="Zhang X."/>
            <person name="Wang H."/>
            <person name="Yang Z."/>
            <person name="Liu X."/>
            <person name="Jiang W."/>
            <person name="Mao L."/>
            <person name="Kong X."/>
            <person name="Jiao Y."/>
            <person name="Jia J."/>
        </authorList>
    </citation>
    <scope>NUCLEOTIDE SEQUENCE [LARGE SCALE GENOMIC DNA]</scope>
    <source>
        <strain evidence="2">cv. AL8/78</strain>
    </source>
</reference>
<keyword evidence="2" id="KW-1185">Reference proteome</keyword>
<evidence type="ECO:0000313" key="2">
    <source>
        <dbReference type="Proteomes" id="UP000015105"/>
    </source>
</evidence>
<dbReference type="AlphaFoldDB" id="A0A453J9L2"/>
<dbReference type="Proteomes" id="UP000015105">
    <property type="component" value="Chromosome 4D"/>
</dbReference>
<sequence length="65" mass="7877">MQRFVQQWKGGISAKSSTVFGFPYFYRHYRRPDYCTYDGSFAENISCPFDHHHLRQLGFLYFFHS</sequence>
<proteinExistence type="predicted"/>
<reference evidence="1" key="3">
    <citation type="journal article" date="2017" name="Nature">
        <title>Genome sequence of the progenitor of the wheat D genome Aegilops tauschii.</title>
        <authorList>
            <person name="Luo M.C."/>
            <person name="Gu Y.Q."/>
            <person name="Puiu D."/>
            <person name="Wang H."/>
            <person name="Twardziok S.O."/>
            <person name="Deal K.R."/>
            <person name="Huo N."/>
            <person name="Zhu T."/>
            <person name="Wang L."/>
            <person name="Wang Y."/>
            <person name="McGuire P.E."/>
            <person name="Liu S."/>
            <person name="Long H."/>
            <person name="Ramasamy R.K."/>
            <person name="Rodriguez J.C."/>
            <person name="Van S.L."/>
            <person name="Yuan L."/>
            <person name="Wang Z."/>
            <person name="Xia Z."/>
            <person name="Xiao L."/>
            <person name="Anderson O.D."/>
            <person name="Ouyang S."/>
            <person name="Liang Y."/>
            <person name="Zimin A.V."/>
            <person name="Pertea G."/>
            <person name="Qi P."/>
            <person name="Bennetzen J.L."/>
            <person name="Dai X."/>
            <person name="Dawson M.W."/>
            <person name="Muller H.G."/>
            <person name="Kugler K."/>
            <person name="Rivarola-Duarte L."/>
            <person name="Spannagl M."/>
            <person name="Mayer K.F.X."/>
            <person name="Lu F.H."/>
            <person name="Bevan M.W."/>
            <person name="Leroy P."/>
            <person name="Li P."/>
            <person name="You F.M."/>
            <person name="Sun Q."/>
            <person name="Liu Z."/>
            <person name="Lyons E."/>
            <person name="Wicker T."/>
            <person name="Salzberg S.L."/>
            <person name="Devos K.M."/>
            <person name="Dvorak J."/>
        </authorList>
    </citation>
    <scope>NUCLEOTIDE SEQUENCE [LARGE SCALE GENOMIC DNA]</scope>
    <source>
        <strain evidence="1">cv. AL8/78</strain>
    </source>
</reference>